<feature type="region of interest" description="Disordered" evidence="1">
    <location>
        <begin position="119"/>
        <end position="151"/>
    </location>
</feature>
<accession>A0ABR1WUN5</accession>
<dbReference type="SUPFAM" id="SSF56112">
    <property type="entry name" value="Protein kinase-like (PK-like)"/>
    <property type="match status" value="1"/>
</dbReference>
<dbReference type="PANTHER" id="PTHR21310">
    <property type="entry name" value="AMINOGLYCOSIDE PHOSPHOTRANSFERASE-RELATED-RELATED"/>
    <property type="match status" value="1"/>
</dbReference>
<dbReference type="PANTHER" id="PTHR21310:SF56">
    <property type="entry name" value="AMINOGLYCOSIDE PHOSPHOTRANSFERASE DOMAIN-CONTAINING PROTEIN"/>
    <property type="match status" value="1"/>
</dbReference>
<feature type="domain" description="Aminoglycoside phosphotransferase" evidence="2">
    <location>
        <begin position="206"/>
        <end position="399"/>
    </location>
</feature>
<comment type="caution">
    <text evidence="3">The sequence shown here is derived from an EMBL/GenBank/DDBJ whole genome shotgun (WGS) entry which is preliminary data.</text>
</comment>
<feature type="compositionally biased region" description="Polar residues" evidence="1">
    <location>
        <begin position="1"/>
        <end position="16"/>
    </location>
</feature>
<reference evidence="3 4" key="1">
    <citation type="submission" date="2023-01" db="EMBL/GenBank/DDBJ databases">
        <title>Analysis of 21 Apiospora genomes using comparative genomics revels a genus with tremendous synthesis potential of carbohydrate active enzymes and secondary metabolites.</title>
        <authorList>
            <person name="Sorensen T."/>
        </authorList>
    </citation>
    <scope>NUCLEOTIDE SEQUENCE [LARGE SCALE GENOMIC DNA]</scope>
    <source>
        <strain evidence="3 4">CBS 135458</strain>
    </source>
</reference>
<name>A0ABR1WUN5_9PEZI</name>
<evidence type="ECO:0000259" key="2">
    <source>
        <dbReference type="Pfam" id="PF01636"/>
    </source>
</evidence>
<dbReference type="GeneID" id="92086263"/>
<protein>
    <recommendedName>
        <fullName evidence="2">Aminoglycoside phosphotransferase domain-containing protein</fullName>
    </recommendedName>
</protein>
<evidence type="ECO:0000313" key="3">
    <source>
        <dbReference type="EMBL" id="KAK8086817.1"/>
    </source>
</evidence>
<dbReference type="InterPro" id="IPR011009">
    <property type="entry name" value="Kinase-like_dom_sf"/>
</dbReference>
<dbReference type="InterPro" id="IPR002575">
    <property type="entry name" value="Aminoglycoside_PTrfase"/>
</dbReference>
<feature type="compositionally biased region" description="Acidic residues" evidence="1">
    <location>
        <begin position="547"/>
        <end position="567"/>
    </location>
</feature>
<feature type="region of interest" description="Disordered" evidence="1">
    <location>
        <begin position="524"/>
        <end position="574"/>
    </location>
</feature>
<feature type="region of interest" description="Disordered" evidence="1">
    <location>
        <begin position="1"/>
        <end position="20"/>
    </location>
</feature>
<dbReference type="Proteomes" id="UP001480595">
    <property type="component" value="Unassembled WGS sequence"/>
</dbReference>
<dbReference type="RefSeq" id="XP_066721341.1">
    <property type="nucleotide sequence ID" value="XM_066853200.1"/>
</dbReference>
<evidence type="ECO:0000256" key="1">
    <source>
        <dbReference type="SAM" id="MobiDB-lite"/>
    </source>
</evidence>
<evidence type="ECO:0000313" key="4">
    <source>
        <dbReference type="Proteomes" id="UP001480595"/>
    </source>
</evidence>
<dbReference type="EMBL" id="JAQQWL010000002">
    <property type="protein sequence ID" value="KAK8086817.1"/>
    <property type="molecule type" value="Genomic_DNA"/>
</dbReference>
<dbReference type="InterPro" id="IPR051678">
    <property type="entry name" value="AGP_Transferase"/>
</dbReference>
<gene>
    <name evidence="3" type="ORF">PG994_001791</name>
</gene>
<dbReference type="Pfam" id="PF01636">
    <property type="entry name" value="APH"/>
    <property type="match status" value="1"/>
</dbReference>
<feature type="compositionally biased region" description="Basic and acidic residues" evidence="1">
    <location>
        <begin position="119"/>
        <end position="139"/>
    </location>
</feature>
<keyword evidence="4" id="KW-1185">Reference proteome</keyword>
<proteinExistence type="predicted"/>
<feature type="compositionally biased region" description="Basic and acidic residues" evidence="1">
    <location>
        <begin position="524"/>
        <end position="546"/>
    </location>
</feature>
<organism evidence="3 4">
    <name type="scientific">Apiospora phragmitis</name>
    <dbReference type="NCBI Taxonomy" id="2905665"/>
    <lineage>
        <taxon>Eukaryota</taxon>
        <taxon>Fungi</taxon>
        <taxon>Dikarya</taxon>
        <taxon>Ascomycota</taxon>
        <taxon>Pezizomycotina</taxon>
        <taxon>Sordariomycetes</taxon>
        <taxon>Xylariomycetidae</taxon>
        <taxon>Amphisphaeriales</taxon>
        <taxon>Apiosporaceae</taxon>
        <taxon>Apiospora</taxon>
    </lineage>
</organism>
<sequence>MHTAEHLTTTPQPNNKASQSVSSFSLASFKTTTVKQQGLDLPLAIPVLATSWEQGPYDSYIQTLDRHIAWLSPSKAHSQRRKLITAPERQLCPTHSVPCLVGEPCLKCIAENQAKEREAKAAAQQAKDEKAKATSDKEQAGSSKKNKGKNQLNMVQPISDLPFEATRARGDGSEDSFVSDEANIDDIIALCQQLWSLALKETIQVQFLDSGTFNQVFVLSCADIAGQLPEVVLQLPSDQSSIPCSVAILEWLNKHTDLKVPKVITWDATKSNPLKHGYIIMSRIPGQSLQSVWKHLSQEQNIIVTKEIAQLYQQMESVTSPIAGRINTSLNRPNPDDHLLVLFEPLQEMVQGMADSELFEPENDHICLQHPDFFPRNIMIDFNPDPVVTGIIDWDDANFVPRFAARLPPRWLWQTGWWKHEDKDDETEENNDDEYENDECADGKDEFYWVEEPLDDEGNAPETPDDAEIKRVFEEAVGEHWVWEATSPWFPLARRILQFSQRTLFWGRDFPLITEWKDRWDGLFPKDPDGSEHSEDSDTAETMEHLENDDDDEEGEYPLETEVQADLDMEHVET</sequence>